<organism evidence="1">
    <name type="scientific">marine metagenome</name>
    <dbReference type="NCBI Taxonomy" id="408172"/>
    <lineage>
        <taxon>unclassified sequences</taxon>
        <taxon>metagenomes</taxon>
        <taxon>ecological metagenomes</taxon>
    </lineage>
</organism>
<sequence length="68" mass="7779">MSKELGDDFQFILVDVNEKRDLVKKHVDEKGITLQVILDKYGKVFESFSGVTLPLLVVIDKKGKITYH</sequence>
<feature type="non-terminal residue" evidence="1">
    <location>
        <position position="68"/>
    </location>
</feature>
<evidence type="ECO:0000313" key="1">
    <source>
        <dbReference type="EMBL" id="SVC08785.1"/>
    </source>
</evidence>
<proteinExistence type="predicted"/>
<dbReference type="AlphaFoldDB" id="A0A382JB14"/>
<protein>
    <submittedName>
        <fullName evidence="1">Uncharacterized protein</fullName>
    </submittedName>
</protein>
<reference evidence="1" key="1">
    <citation type="submission" date="2018-05" db="EMBL/GenBank/DDBJ databases">
        <authorList>
            <person name="Lanie J.A."/>
            <person name="Ng W.-L."/>
            <person name="Kazmierczak K.M."/>
            <person name="Andrzejewski T.M."/>
            <person name="Davidsen T.M."/>
            <person name="Wayne K.J."/>
            <person name="Tettelin H."/>
            <person name="Glass J.I."/>
            <person name="Rusch D."/>
            <person name="Podicherti R."/>
            <person name="Tsui H.-C.T."/>
            <person name="Winkler M.E."/>
        </authorList>
    </citation>
    <scope>NUCLEOTIDE SEQUENCE</scope>
</reference>
<gene>
    <name evidence="1" type="ORF">METZ01_LOCUS261639</name>
</gene>
<dbReference type="EMBL" id="UINC01072851">
    <property type="protein sequence ID" value="SVC08785.1"/>
    <property type="molecule type" value="Genomic_DNA"/>
</dbReference>
<dbReference type="Gene3D" id="3.40.30.10">
    <property type="entry name" value="Glutaredoxin"/>
    <property type="match status" value="1"/>
</dbReference>
<name>A0A382JB14_9ZZZZ</name>
<dbReference type="SUPFAM" id="SSF52833">
    <property type="entry name" value="Thioredoxin-like"/>
    <property type="match status" value="1"/>
</dbReference>
<feature type="non-terminal residue" evidence="1">
    <location>
        <position position="1"/>
    </location>
</feature>
<dbReference type="InterPro" id="IPR036249">
    <property type="entry name" value="Thioredoxin-like_sf"/>
</dbReference>
<accession>A0A382JB14</accession>